<feature type="region of interest" description="Disordered" evidence="1">
    <location>
        <begin position="581"/>
        <end position="633"/>
    </location>
</feature>
<gene>
    <name evidence="2" type="ORF">GGU10DRAFT_397089</name>
</gene>
<evidence type="ECO:0000256" key="1">
    <source>
        <dbReference type="SAM" id="MobiDB-lite"/>
    </source>
</evidence>
<comment type="caution">
    <text evidence="2">The sequence shown here is derived from an EMBL/GenBank/DDBJ whole genome shotgun (WGS) entry which is preliminary data.</text>
</comment>
<organism evidence="2 3">
    <name type="scientific">Lentinula aff. detonsa</name>
    <dbReference type="NCBI Taxonomy" id="2804958"/>
    <lineage>
        <taxon>Eukaryota</taxon>
        <taxon>Fungi</taxon>
        <taxon>Dikarya</taxon>
        <taxon>Basidiomycota</taxon>
        <taxon>Agaricomycotina</taxon>
        <taxon>Agaricomycetes</taxon>
        <taxon>Agaricomycetidae</taxon>
        <taxon>Agaricales</taxon>
        <taxon>Marasmiineae</taxon>
        <taxon>Omphalotaceae</taxon>
        <taxon>Lentinula</taxon>
    </lineage>
</organism>
<accession>A0AA38KXG1</accession>
<dbReference type="EMBL" id="MU793509">
    <property type="protein sequence ID" value="KAJ3781973.1"/>
    <property type="molecule type" value="Genomic_DNA"/>
</dbReference>
<sequence length="779" mass="88300">MKDPNISKGTKVRLWMLQVPLPKVPPIIVAAIPISDRLTVSQTLEFHKTVIFGLLDEDINVISYACDGTETERSLQRAFTQLAETSINVIVPSPRDDLTELQIRIPVFRGHPISMVQDSKHALKTFQNNLFSGARLLVMGNYAAFFQQIHDIAFEESSPLYHRDVEKLDRQDDNAASRLFSAATLQFISKKHPDQIGVIVYLFIFGELCDAYQNRNLNHSERINILLRSRYFIDMLQLFIDKIPCYKPHQHFISREAFDIISFLINGLISLIIIHRDHHPHIPLLPWLHSSEACEHVFGLARQIIKDFTMLDFYQMVPKLLVCVREAAFDSNLSQRNEEMKARASGYHHTYSDMHELDLMSLSRFPSEAEICQIAQRAADEADSLIALLGIYPNTLHSMDIHLPGINSFNFSDSDEDLDNGSDGDLEELNLEMDELERLIKFNEESGYQLTNDQQDRLEVLTSASLALLLEDQIQIQALADEVDDETYEEYLSHDCRAVKDALLRRSDIPTINLDQPAIISEDIEDLSVESLVALREKHQTHHAAHSIRTQENNKHLKLDQEHSLRQQIISCFHLELRSTQDQGVTTGEGRQTRTQNNVAPLVSAPGGQTHSTRPRTNGNSANAAATATSEANKAAAKRRRIVRKFKLHECIEMGRVTEFKPIHISDFGFIFLENQVYLAQVIAMYSRTGGKNGKHAAVSTTSNISALSYIAVQFFEHAHAAHFRKSPSFMSPLDTMAYAFLPSYAFLTVLGSDAVIELKREPILAEISQQRIQKTEHS</sequence>
<feature type="compositionally biased region" description="Polar residues" evidence="1">
    <location>
        <begin position="607"/>
        <end position="620"/>
    </location>
</feature>
<protein>
    <submittedName>
        <fullName evidence="2">Uncharacterized protein</fullName>
    </submittedName>
</protein>
<proteinExistence type="predicted"/>
<feature type="compositionally biased region" description="Low complexity" evidence="1">
    <location>
        <begin position="621"/>
        <end position="633"/>
    </location>
</feature>
<feature type="compositionally biased region" description="Polar residues" evidence="1">
    <location>
        <begin position="581"/>
        <end position="599"/>
    </location>
</feature>
<reference evidence="2" key="1">
    <citation type="submission" date="2022-08" db="EMBL/GenBank/DDBJ databases">
        <authorList>
            <consortium name="DOE Joint Genome Institute"/>
            <person name="Min B."/>
            <person name="Riley R."/>
            <person name="Sierra-Patev S."/>
            <person name="Naranjo-Ortiz M."/>
            <person name="Looney B."/>
            <person name="Konkel Z."/>
            <person name="Slot J.C."/>
            <person name="Sakamoto Y."/>
            <person name="Steenwyk J.L."/>
            <person name="Rokas A."/>
            <person name="Carro J."/>
            <person name="Camarero S."/>
            <person name="Ferreira P."/>
            <person name="Molpeceres G."/>
            <person name="Ruiz-Duenas F.J."/>
            <person name="Serrano A."/>
            <person name="Henrissat B."/>
            <person name="Drula E."/>
            <person name="Hughes K.W."/>
            <person name="Mata J.L."/>
            <person name="Ishikawa N.K."/>
            <person name="Vargas-Isla R."/>
            <person name="Ushijima S."/>
            <person name="Smith C.A."/>
            <person name="Ahrendt S."/>
            <person name="Andreopoulos W."/>
            <person name="He G."/>
            <person name="Labutti K."/>
            <person name="Lipzen A."/>
            <person name="Ng V."/>
            <person name="Sandor L."/>
            <person name="Barry K."/>
            <person name="Martinez A.T."/>
            <person name="Xiao Y."/>
            <person name="Gibbons J.G."/>
            <person name="Terashima K."/>
            <person name="Hibbett D.S."/>
            <person name="Grigoriev I.V."/>
        </authorList>
    </citation>
    <scope>NUCLEOTIDE SEQUENCE</scope>
    <source>
        <strain evidence="2">TFB10291</strain>
    </source>
</reference>
<evidence type="ECO:0000313" key="3">
    <source>
        <dbReference type="Proteomes" id="UP001163798"/>
    </source>
</evidence>
<evidence type="ECO:0000313" key="2">
    <source>
        <dbReference type="EMBL" id="KAJ3781973.1"/>
    </source>
</evidence>
<keyword evidence="3" id="KW-1185">Reference proteome</keyword>
<dbReference type="AlphaFoldDB" id="A0AA38KXG1"/>
<dbReference type="Proteomes" id="UP001163798">
    <property type="component" value="Unassembled WGS sequence"/>
</dbReference>
<name>A0AA38KXG1_9AGAR</name>